<protein>
    <submittedName>
        <fullName evidence="1">Uncharacterized protein</fullName>
    </submittedName>
</protein>
<reference evidence="1 2" key="1">
    <citation type="submission" date="2019-12" db="EMBL/GenBank/DDBJ databases">
        <title>Chitinophaga sp. strain ysch24 (GDMCC 1.1355), whole genome shotgun sequence.</title>
        <authorList>
            <person name="Zhang X."/>
        </authorList>
    </citation>
    <scope>NUCLEOTIDE SEQUENCE [LARGE SCALE GENOMIC DNA]</scope>
    <source>
        <strain evidence="2">ysch24</strain>
    </source>
</reference>
<comment type="caution">
    <text evidence="1">The sequence shown here is derived from an EMBL/GenBank/DDBJ whole genome shotgun (WGS) entry which is preliminary data.</text>
</comment>
<dbReference type="RefSeq" id="WP_157308778.1">
    <property type="nucleotide sequence ID" value="NZ_WRXN01000013.1"/>
</dbReference>
<sequence length="124" mass="13713">MNTTEKFEQWCIIELMGHQKIAGKCTEQNIAGANMLRVDVPEIKLVDACSGNPGGRYLPGFTRFYASSAVYCIHPVDEGTATAMAGRLQQQPITIWDIQEILKTQPKQLVQAHGEEDDDDDGGF</sequence>
<name>A0A7K1UAR4_9BACT</name>
<evidence type="ECO:0000313" key="2">
    <source>
        <dbReference type="Proteomes" id="UP000461730"/>
    </source>
</evidence>
<dbReference type="EMBL" id="WRXN01000013">
    <property type="protein sequence ID" value="MVT11350.1"/>
    <property type="molecule type" value="Genomic_DNA"/>
</dbReference>
<dbReference type="Proteomes" id="UP000461730">
    <property type="component" value="Unassembled WGS sequence"/>
</dbReference>
<keyword evidence="2" id="KW-1185">Reference proteome</keyword>
<organism evidence="1 2">
    <name type="scientific">Chitinophaga tropicalis</name>
    <dbReference type="NCBI Taxonomy" id="2683588"/>
    <lineage>
        <taxon>Bacteria</taxon>
        <taxon>Pseudomonadati</taxon>
        <taxon>Bacteroidota</taxon>
        <taxon>Chitinophagia</taxon>
        <taxon>Chitinophagales</taxon>
        <taxon>Chitinophagaceae</taxon>
        <taxon>Chitinophaga</taxon>
    </lineage>
</organism>
<evidence type="ECO:0000313" key="1">
    <source>
        <dbReference type="EMBL" id="MVT11350.1"/>
    </source>
</evidence>
<dbReference type="AlphaFoldDB" id="A0A7K1UAR4"/>
<gene>
    <name evidence="1" type="ORF">GO493_24000</name>
</gene>
<accession>A0A7K1UAR4</accession>
<proteinExistence type="predicted"/>